<organism evidence="1 2">
    <name type="scientific">Tritrichomonas musculus</name>
    <dbReference type="NCBI Taxonomy" id="1915356"/>
    <lineage>
        <taxon>Eukaryota</taxon>
        <taxon>Metamonada</taxon>
        <taxon>Parabasalia</taxon>
        <taxon>Tritrichomonadida</taxon>
        <taxon>Tritrichomonadidae</taxon>
        <taxon>Tritrichomonas</taxon>
    </lineage>
</organism>
<gene>
    <name evidence="1" type="ORF">M9Y10_023721</name>
</gene>
<dbReference type="Proteomes" id="UP001470230">
    <property type="component" value="Unassembled WGS sequence"/>
</dbReference>
<comment type="caution">
    <text evidence="1">The sequence shown here is derived from an EMBL/GenBank/DDBJ whole genome shotgun (WGS) entry which is preliminary data.</text>
</comment>
<name>A0ABR2KXT0_9EUKA</name>
<keyword evidence="2" id="KW-1185">Reference proteome</keyword>
<evidence type="ECO:0000313" key="1">
    <source>
        <dbReference type="EMBL" id="KAK8895277.1"/>
    </source>
</evidence>
<protein>
    <submittedName>
        <fullName evidence="1">Uncharacterized protein</fullName>
    </submittedName>
</protein>
<accession>A0ABR2KXT0</accession>
<proteinExistence type="predicted"/>
<reference evidence="1 2" key="1">
    <citation type="submission" date="2024-04" db="EMBL/GenBank/DDBJ databases">
        <title>Tritrichomonas musculus Genome.</title>
        <authorList>
            <person name="Alves-Ferreira E."/>
            <person name="Grigg M."/>
            <person name="Lorenzi H."/>
            <person name="Galac M."/>
        </authorList>
    </citation>
    <scope>NUCLEOTIDE SEQUENCE [LARGE SCALE GENOMIC DNA]</scope>
    <source>
        <strain evidence="1 2">EAF2021</strain>
    </source>
</reference>
<evidence type="ECO:0000313" key="2">
    <source>
        <dbReference type="Proteomes" id="UP001470230"/>
    </source>
</evidence>
<dbReference type="EMBL" id="JAPFFF010000003">
    <property type="protein sequence ID" value="KAK8895277.1"/>
    <property type="molecule type" value="Genomic_DNA"/>
</dbReference>
<sequence length="196" mass="23382">MTKNDNNYTILRPVNTKFKKSAIFGMITNYSPWRTRLFFDSLACTGYNGTVILLHNNNRKDTLQYILSFSTFFEIILLQINEKLNYFIPNSSFMYYKNKINIKNLSITNFAQVNFLSIQFISGDFRFEVAYSMYMNNFFSENDIVLFCDICDTLFQDDFRKYNFSNGVYLTKKKKKSKKWTSRELNTNLLHHRQMC</sequence>